<gene>
    <name evidence="2" type="ORF">SAMN04488026_101516</name>
</gene>
<dbReference type="RefSeq" id="WP_093153985.1">
    <property type="nucleotide sequence ID" value="NZ_FNEK01000015.1"/>
</dbReference>
<keyword evidence="1" id="KW-0472">Membrane</keyword>
<dbReference type="EMBL" id="FNEK01000015">
    <property type="protein sequence ID" value="SDJ28812.1"/>
    <property type="molecule type" value="Genomic_DNA"/>
</dbReference>
<name>A0A1G8SHU0_9RHOB</name>
<proteinExistence type="predicted"/>
<dbReference type="OrthoDB" id="7728331at2"/>
<feature type="transmembrane region" description="Helical" evidence="1">
    <location>
        <begin position="44"/>
        <end position="65"/>
    </location>
</feature>
<evidence type="ECO:0000256" key="1">
    <source>
        <dbReference type="SAM" id="Phobius"/>
    </source>
</evidence>
<dbReference type="STRING" id="571298.SAMN04488026_101516"/>
<reference evidence="2 3" key="1">
    <citation type="submission" date="2016-10" db="EMBL/GenBank/DDBJ databases">
        <authorList>
            <person name="de Groot N.N."/>
        </authorList>
    </citation>
    <scope>NUCLEOTIDE SEQUENCE [LARGE SCALE GENOMIC DNA]</scope>
    <source>
        <strain evidence="2 3">DSM 25294</strain>
    </source>
</reference>
<feature type="transmembrane region" description="Helical" evidence="1">
    <location>
        <begin position="12"/>
        <end position="38"/>
    </location>
</feature>
<evidence type="ECO:0000313" key="3">
    <source>
        <dbReference type="Proteomes" id="UP000199382"/>
    </source>
</evidence>
<protein>
    <submittedName>
        <fullName evidence="2">Uncharacterized protein</fullName>
    </submittedName>
</protein>
<keyword evidence="1" id="KW-0812">Transmembrane</keyword>
<evidence type="ECO:0000313" key="2">
    <source>
        <dbReference type="EMBL" id="SDJ28812.1"/>
    </source>
</evidence>
<organism evidence="2 3">
    <name type="scientific">Aliiruegeria lutimaris</name>
    <dbReference type="NCBI Taxonomy" id="571298"/>
    <lineage>
        <taxon>Bacteria</taxon>
        <taxon>Pseudomonadati</taxon>
        <taxon>Pseudomonadota</taxon>
        <taxon>Alphaproteobacteria</taxon>
        <taxon>Rhodobacterales</taxon>
        <taxon>Roseobacteraceae</taxon>
        <taxon>Aliiruegeria</taxon>
    </lineage>
</organism>
<dbReference type="AlphaFoldDB" id="A0A1G8SHU0"/>
<keyword evidence="3" id="KW-1185">Reference proteome</keyword>
<sequence>MKTSRNTPQQLILDHVPWFWAVALVLFTLVFVAIGSSILIGGELFGLLFIFIGGGVGLICIAVFVERLQVVLNRDTNLLRIRRRTLLGYREETHALDRLERAVVQSSSGGQNNSKTYRPALVLVPERGGPAEAKPITHVYSSGRGADHAERAINDWLQAR</sequence>
<accession>A0A1G8SHU0</accession>
<dbReference type="Proteomes" id="UP000199382">
    <property type="component" value="Unassembled WGS sequence"/>
</dbReference>
<keyword evidence="1" id="KW-1133">Transmembrane helix</keyword>